<dbReference type="PANTHER" id="PTHR10044:SF139">
    <property type="entry name" value="DEATH-ASSOCIATED INHIBITOR OF APOPTOSIS 2"/>
    <property type="match status" value="1"/>
</dbReference>
<name>A0A210QS79_MIZYE</name>
<keyword evidence="5" id="KW-0862">Zinc</keyword>
<reference evidence="8 9" key="1">
    <citation type="journal article" date="2017" name="Nat. Ecol. Evol.">
        <title>Scallop genome provides insights into evolution of bilaterian karyotype and development.</title>
        <authorList>
            <person name="Wang S."/>
            <person name="Zhang J."/>
            <person name="Jiao W."/>
            <person name="Li J."/>
            <person name="Xun X."/>
            <person name="Sun Y."/>
            <person name="Guo X."/>
            <person name="Huan P."/>
            <person name="Dong B."/>
            <person name="Zhang L."/>
            <person name="Hu X."/>
            <person name="Sun X."/>
            <person name="Wang J."/>
            <person name="Zhao C."/>
            <person name="Wang Y."/>
            <person name="Wang D."/>
            <person name="Huang X."/>
            <person name="Wang R."/>
            <person name="Lv J."/>
            <person name="Li Y."/>
            <person name="Zhang Z."/>
            <person name="Liu B."/>
            <person name="Lu W."/>
            <person name="Hui Y."/>
            <person name="Liang J."/>
            <person name="Zhou Z."/>
            <person name="Hou R."/>
            <person name="Li X."/>
            <person name="Liu Y."/>
            <person name="Li H."/>
            <person name="Ning X."/>
            <person name="Lin Y."/>
            <person name="Zhao L."/>
            <person name="Xing Q."/>
            <person name="Dou J."/>
            <person name="Li Y."/>
            <person name="Mao J."/>
            <person name="Guo H."/>
            <person name="Dou H."/>
            <person name="Li T."/>
            <person name="Mu C."/>
            <person name="Jiang W."/>
            <person name="Fu Q."/>
            <person name="Fu X."/>
            <person name="Miao Y."/>
            <person name="Liu J."/>
            <person name="Yu Q."/>
            <person name="Li R."/>
            <person name="Liao H."/>
            <person name="Li X."/>
            <person name="Kong Y."/>
            <person name="Jiang Z."/>
            <person name="Chourrout D."/>
            <person name="Li R."/>
            <person name="Bao Z."/>
        </authorList>
    </citation>
    <scope>NUCLEOTIDE SEQUENCE [LARGE SCALE GENOMIC DNA]</scope>
    <source>
        <strain evidence="8 9">PY_sf001</strain>
    </source>
</reference>
<dbReference type="Pfam" id="PF13920">
    <property type="entry name" value="zf-C3HC4_3"/>
    <property type="match status" value="1"/>
</dbReference>
<dbReference type="InterPro" id="IPR050784">
    <property type="entry name" value="IAP"/>
</dbReference>
<dbReference type="STRING" id="6573.A0A210QS79"/>
<dbReference type="GO" id="GO:0061630">
    <property type="term" value="F:ubiquitin protein ligase activity"/>
    <property type="evidence" value="ECO:0007669"/>
    <property type="project" value="TreeGrafter"/>
</dbReference>
<dbReference type="GO" id="GO:0008270">
    <property type="term" value="F:zinc ion binding"/>
    <property type="evidence" value="ECO:0007669"/>
    <property type="project" value="UniProtKB-KW"/>
</dbReference>
<dbReference type="SMART" id="SM00184">
    <property type="entry name" value="RING"/>
    <property type="match status" value="1"/>
</dbReference>
<evidence type="ECO:0000256" key="6">
    <source>
        <dbReference type="PROSITE-ProRule" id="PRU00175"/>
    </source>
</evidence>
<proteinExistence type="inferred from homology"/>
<dbReference type="GO" id="GO:0031398">
    <property type="term" value="P:positive regulation of protein ubiquitination"/>
    <property type="evidence" value="ECO:0007669"/>
    <property type="project" value="TreeGrafter"/>
</dbReference>
<accession>A0A210QS79</accession>
<dbReference type="EMBL" id="NEDP02002206">
    <property type="protein sequence ID" value="OWF51548.1"/>
    <property type="molecule type" value="Genomic_DNA"/>
</dbReference>
<dbReference type="AlphaFoldDB" id="A0A210QS79"/>
<evidence type="ECO:0000256" key="3">
    <source>
        <dbReference type="ARBA" id="ARBA00022723"/>
    </source>
</evidence>
<evidence type="ECO:0000313" key="8">
    <source>
        <dbReference type="EMBL" id="OWF51548.1"/>
    </source>
</evidence>
<dbReference type="GO" id="GO:0005634">
    <property type="term" value="C:nucleus"/>
    <property type="evidence" value="ECO:0007669"/>
    <property type="project" value="TreeGrafter"/>
</dbReference>
<dbReference type="PROSITE" id="PS50089">
    <property type="entry name" value="ZF_RING_2"/>
    <property type="match status" value="1"/>
</dbReference>
<protein>
    <submittedName>
        <fullName evidence="8">Baculoviral IAP repeat-containing protein 3</fullName>
    </submittedName>
</protein>
<evidence type="ECO:0000256" key="5">
    <source>
        <dbReference type="ARBA" id="ARBA00022833"/>
    </source>
</evidence>
<dbReference type="FunFam" id="3.30.40.10:FF:000184">
    <property type="entry name" value="Baculoviral IAP repeat containing 2"/>
    <property type="match status" value="1"/>
</dbReference>
<dbReference type="GO" id="GO:0043027">
    <property type="term" value="F:cysteine-type endopeptidase inhibitor activity involved in apoptotic process"/>
    <property type="evidence" value="ECO:0007669"/>
    <property type="project" value="TreeGrafter"/>
</dbReference>
<dbReference type="GO" id="GO:0051726">
    <property type="term" value="P:regulation of cell cycle"/>
    <property type="evidence" value="ECO:0007669"/>
    <property type="project" value="TreeGrafter"/>
</dbReference>
<keyword evidence="3" id="KW-0479">Metal-binding</keyword>
<keyword evidence="2" id="KW-0053">Apoptosis</keyword>
<comment type="similarity">
    <text evidence="1">Belongs to the IAP family.</text>
</comment>
<keyword evidence="4 6" id="KW-0863">Zinc-finger</keyword>
<dbReference type="Gene3D" id="1.10.1170.10">
    <property type="entry name" value="Inhibitor Of Apoptosis Protein (2mihbC-IAP-1), Chain A"/>
    <property type="match status" value="1"/>
</dbReference>
<evidence type="ECO:0000256" key="2">
    <source>
        <dbReference type="ARBA" id="ARBA00022703"/>
    </source>
</evidence>
<comment type="caution">
    <text evidence="8">The sequence shown here is derived from an EMBL/GenBank/DDBJ whole genome shotgun (WGS) entry which is preliminary data.</text>
</comment>
<dbReference type="InterPro" id="IPR001841">
    <property type="entry name" value="Znf_RING"/>
</dbReference>
<dbReference type="Proteomes" id="UP000242188">
    <property type="component" value="Unassembled WGS sequence"/>
</dbReference>
<sequence>MFEHPAVLSVMELGFSKDILTKVITVYRKRHGTDLCAEKLLHIVWEIEENYDMDVIPEDDIIETKQANHNQEERECERTCEDTELTKKDEITKTKGIDELTEENRELREQKICKVCLDEEASIVFLPCGHLVTCPMCASALRKCPVCRTYIRGTVKAIIS</sequence>
<dbReference type="GO" id="GO:0043066">
    <property type="term" value="P:negative regulation of apoptotic process"/>
    <property type="evidence" value="ECO:0007669"/>
    <property type="project" value="TreeGrafter"/>
</dbReference>
<dbReference type="PANTHER" id="PTHR10044">
    <property type="entry name" value="INHIBITOR OF APOPTOSIS"/>
    <property type="match status" value="1"/>
</dbReference>
<gene>
    <name evidence="8" type="ORF">KP79_PYT24348</name>
</gene>
<evidence type="ECO:0000256" key="4">
    <source>
        <dbReference type="ARBA" id="ARBA00022771"/>
    </source>
</evidence>
<evidence type="ECO:0000259" key="7">
    <source>
        <dbReference type="PROSITE" id="PS50089"/>
    </source>
</evidence>
<dbReference type="OrthoDB" id="297881at2759"/>
<dbReference type="Gene3D" id="1.10.533.10">
    <property type="entry name" value="Death Domain, Fas"/>
    <property type="match status" value="1"/>
</dbReference>
<dbReference type="CDD" id="cd16713">
    <property type="entry name" value="RING-HC_BIRC2_3_7"/>
    <property type="match status" value="1"/>
</dbReference>
<dbReference type="GO" id="GO:0005737">
    <property type="term" value="C:cytoplasm"/>
    <property type="evidence" value="ECO:0007669"/>
    <property type="project" value="TreeGrafter"/>
</dbReference>
<dbReference type="GO" id="GO:0006915">
    <property type="term" value="P:apoptotic process"/>
    <property type="evidence" value="ECO:0007669"/>
    <property type="project" value="UniProtKB-KW"/>
</dbReference>
<dbReference type="InterPro" id="IPR011029">
    <property type="entry name" value="DEATH-like_dom_sf"/>
</dbReference>
<evidence type="ECO:0000313" key="9">
    <source>
        <dbReference type="Proteomes" id="UP000242188"/>
    </source>
</evidence>
<feature type="domain" description="RING-type" evidence="7">
    <location>
        <begin position="113"/>
        <end position="148"/>
    </location>
</feature>
<dbReference type="FunFam" id="1.10.1170.10:FF:000002">
    <property type="entry name" value="Baculoviral IAP repeat containing 7"/>
    <property type="match status" value="1"/>
</dbReference>
<dbReference type="SUPFAM" id="SSF57850">
    <property type="entry name" value="RING/U-box"/>
    <property type="match status" value="1"/>
</dbReference>
<evidence type="ECO:0000256" key="1">
    <source>
        <dbReference type="ARBA" id="ARBA00006672"/>
    </source>
</evidence>
<keyword evidence="9" id="KW-1185">Reference proteome</keyword>
<organism evidence="8 9">
    <name type="scientific">Mizuhopecten yessoensis</name>
    <name type="common">Japanese scallop</name>
    <name type="synonym">Patinopecten yessoensis</name>
    <dbReference type="NCBI Taxonomy" id="6573"/>
    <lineage>
        <taxon>Eukaryota</taxon>
        <taxon>Metazoa</taxon>
        <taxon>Spiralia</taxon>
        <taxon>Lophotrochozoa</taxon>
        <taxon>Mollusca</taxon>
        <taxon>Bivalvia</taxon>
        <taxon>Autobranchia</taxon>
        <taxon>Pteriomorphia</taxon>
        <taxon>Pectinida</taxon>
        <taxon>Pectinoidea</taxon>
        <taxon>Pectinidae</taxon>
        <taxon>Mizuhopecten</taxon>
    </lineage>
</organism>